<evidence type="ECO:0000313" key="1">
    <source>
        <dbReference type="EMBL" id="MBU3077033.1"/>
    </source>
</evidence>
<protein>
    <submittedName>
        <fullName evidence="1">Uncharacterized protein</fullName>
    </submittedName>
</protein>
<dbReference type="Proteomes" id="UP000776276">
    <property type="component" value="Unassembled WGS sequence"/>
</dbReference>
<gene>
    <name evidence="1" type="ORF">KOF26_04070</name>
</gene>
<reference evidence="1 2" key="1">
    <citation type="submission" date="2021-06" db="EMBL/GenBank/DDBJ databases">
        <title>Sphingomonas sp. XMGL2, whole genome shotgun sequencing project.</title>
        <authorList>
            <person name="Zhao G."/>
            <person name="Shen L."/>
        </authorList>
    </citation>
    <scope>NUCLEOTIDE SEQUENCE [LARGE SCALE GENOMIC DNA]</scope>
    <source>
        <strain evidence="1 2">XMGL2</strain>
    </source>
</reference>
<evidence type="ECO:0000313" key="2">
    <source>
        <dbReference type="Proteomes" id="UP000776276"/>
    </source>
</evidence>
<accession>A0ABS6BFH6</accession>
<proteinExistence type="predicted"/>
<comment type="caution">
    <text evidence="1">The sequence shown here is derived from an EMBL/GenBank/DDBJ whole genome shotgun (WGS) entry which is preliminary data.</text>
</comment>
<sequence length="78" mass="8209">MAIVVLVAIVAILTGFVNLSGRAGEMPRVAVEGGRLPAVNADVGSVDVGTTNTTVEVPKVETERRTVELPKVEVRKPQ</sequence>
<dbReference type="EMBL" id="JAHKRT010000002">
    <property type="protein sequence ID" value="MBU3077033.1"/>
    <property type="molecule type" value="Genomic_DNA"/>
</dbReference>
<keyword evidence="2" id="KW-1185">Reference proteome</keyword>
<organism evidence="1 2">
    <name type="scientific">Sphingomonas quercus</name>
    <dbReference type="NCBI Taxonomy" id="2842451"/>
    <lineage>
        <taxon>Bacteria</taxon>
        <taxon>Pseudomonadati</taxon>
        <taxon>Pseudomonadota</taxon>
        <taxon>Alphaproteobacteria</taxon>
        <taxon>Sphingomonadales</taxon>
        <taxon>Sphingomonadaceae</taxon>
        <taxon>Sphingomonas</taxon>
    </lineage>
</organism>
<name>A0ABS6BFH6_9SPHN</name>